<evidence type="ECO:0000256" key="3">
    <source>
        <dbReference type="SAM" id="MobiDB-lite"/>
    </source>
</evidence>
<dbReference type="CDD" id="cd00081">
    <property type="entry name" value="Hint"/>
    <property type="match status" value="1"/>
</dbReference>
<name>A0AB39RBU5_9ACTN</name>
<keyword evidence="2" id="KW-0175">Coiled coil</keyword>
<feature type="domain" description="Teneurin-like YD-shell" evidence="4">
    <location>
        <begin position="76"/>
        <end position="172"/>
    </location>
</feature>
<proteinExistence type="predicted"/>
<evidence type="ECO:0000313" key="5">
    <source>
        <dbReference type="EMBL" id="XDQ51158.1"/>
    </source>
</evidence>
<dbReference type="SUPFAM" id="SSF51294">
    <property type="entry name" value="Hedgehog/intein (Hint) domain"/>
    <property type="match status" value="1"/>
</dbReference>
<dbReference type="Pfam" id="PF25023">
    <property type="entry name" value="TEN_YD-shell"/>
    <property type="match status" value="1"/>
</dbReference>
<evidence type="ECO:0000256" key="1">
    <source>
        <dbReference type="ARBA" id="ARBA00022737"/>
    </source>
</evidence>
<feature type="region of interest" description="Disordered" evidence="3">
    <location>
        <begin position="105"/>
        <end position="132"/>
    </location>
</feature>
<dbReference type="InterPro" id="IPR022385">
    <property type="entry name" value="Rhs_assc_core"/>
</dbReference>
<keyword evidence="1" id="KW-0677">Repeat</keyword>
<dbReference type="InterPro" id="IPR050708">
    <property type="entry name" value="T6SS_VgrG/RHS"/>
</dbReference>
<dbReference type="PROSITE" id="PS50818">
    <property type="entry name" value="INTEIN_C_TER"/>
    <property type="match status" value="1"/>
</dbReference>
<dbReference type="Gene3D" id="2.180.10.10">
    <property type="entry name" value="RHS repeat-associated core"/>
    <property type="match status" value="1"/>
</dbReference>
<dbReference type="Pfam" id="PF07591">
    <property type="entry name" value="PT-HINT"/>
    <property type="match status" value="1"/>
</dbReference>
<dbReference type="NCBIfam" id="TIGR03696">
    <property type="entry name" value="Rhs_assc_core"/>
    <property type="match status" value="1"/>
</dbReference>
<evidence type="ECO:0000259" key="4">
    <source>
        <dbReference type="Pfam" id="PF25023"/>
    </source>
</evidence>
<dbReference type="EMBL" id="CP163443">
    <property type="protein sequence ID" value="XDQ51158.1"/>
    <property type="molecule type" value="Genomic_DNA"/>
</dbReference>
<dbReference type="NCBIfam" id="TIGR01443">
    <property type="entry name" value="intein_Cterm"/>
    <property type="match status" value="1"/>
</dbReference>
<feature type="region of interest" description="Disordered" evidence="3">
    <location>
        <begin position="579"/>
        <end position="603"/>
    </location>
</feature>
<feature type="compositionally biased region" description="Polar residues" evidence="3">
    <location>
        <begin position="580"/>
        <end position="594"/>
    </location>
</feature>
<dbReference type="InterPro" id="IPR030934">
    <property type="entry name" value="Intein_C"/>
</dbReference>
<reference evidence="5" key="1">
    <citation type="submission" date="2024-07" db="EMBL/GenBank/DDBJ databases">
        <authorList>
            <person name="Yu S.T."/>
        </authorList>
    </citation>
    <scope>NUCLEOTIDE SEQUENCE</scope>
    <source>
        <strain evidence="5">R41</strain>
    </source>
</reference>
<dbReference type="PANTHER" id="PTHR32305">
    <property type="match status" value="1"/>
</dbReference>
<protein>
    <submittedName>
        <fullName evidence="5">RHS repeat-associated core domain-containing protein</fullName>
    </submittedName>
</protein>
<evidence type="ECO:0000256" key="2">
    <source>
        <dbReference type="SAM" id="Coils"/>
    </source>
</evidence>
<dbReference type="InterPro" id="IPR056823">
    <property type="entry name" value="TEN-like_YD-shell"/>
</dbReference>
<dbReference type="RefSeq" id="WP_369244493.1">
    <property type="nucleotide sequence ID" value="NZ_CP163443.1"/>
</dbReference>
<dbReference type="Gene3D" id="2.170.16.10">
    <property type="entry name" value="Hedgehog/Intein (Hint) domain"/>
    <property type="match status" value="1"/>
</dbReference>
<organism evidence="5">
    <name type="scientific">Streptomyces sp. R41</name>
    <dbReference type="NCBI Taxonomy" id="3238632"/>
    <lineage>
        <taxon>Bacteria</taxon>
        <taxon>Bacillati</taxon>
        <taxon>Actinomycetota</taxon>
        <taxon>Actinomycetes</taxon>
        <taxon>Kitasatosporales</taxon>
        <taxon>Streptomycetaceae</taxon>
        <taxon>Streptomyces</taxon>
    </lineage>
</organism>
<gene>
    <name evidence="5" type="ORF">AB5J53_05590</name>
</gene>
<accession>A0AB39RBU5</accession>
<sequence length="631" mass="66917">MAAQNSSAAATCGDTKYLYDADGSLLIRHSPDATTLYTGDEEITLKKGATTADGVRYISIAGQTVATHSSDGHFTYLIPDRQGTSTLAIDSQTQQVTRRQYKPFGETRDQSGTWTGQRGYVGGTQDDNTGLTNLGAREYDPSIGRFLSPDPLLDTGAPQTWNAYDYSADSPVTHSDPSGLCMADQCGVGYPIGGTGTSKSNPERYVTTGPVDPGGSNHSVCHHGKCSDGHNLGASGGNISKETYDPQAEARAVQRAKATADAAAAAAKKQASGLKHRLLNLVADVIGLTDAYNCFTKGDVMGCINTALTAVPWGKIFKAIKVGVEAFKVWRSLDRAYTAVKDAEEAAKLAEDAVKAEHAISEARKAESAGAGAAEDAAGCAVHSFIPSTGVRLADGSSKPISTVKAGDTVLATDPQTGVTAPEPVQNVIITTTDKDFTELTMGTAPKRGPPPSHQAKLTTTWHHPFWDVTHHRWTDAHDLTPGTKLRHADGTTVVILGVRNFHQHTTTYDLTVGTLHTYYVLAGATSVLVHNCGGPVSLSDERIDTHILPRHGPGSPATGSKFSEDVDPDDFEDMANEVVSGSPTPSKVDSVTGNHAHDHDLGRVVGENGETKVRVWVDEDRNVQTMHPIR</sequence>
<dbReference type="InterPro" id="IPR036844">
    <property type="entry name" value="Hint_dom_sf"/>
</dbReference>
<feature type="coiled-coil region" evidence="2">
    <location>
        <begin position="333"/>
        <end position="366"/>
    </location>
</feature>
<dbReference type="AlphaFoldDB" id="A0AB39RBU5"/>
<dbReference type="PANTHER" id="PTHR32305:SF17">
    <property type="entry name" value="TRNA NUCLEASE WAPA"/>
    <property type="match status" value="1"/>
</dbReference>